<dbReference type="STRING" id="641238.SAMN04490244_101333"/>
<dbReference type="PROSITE" id="PS51257">
    <property type="entry name" value="PROKAR_LIPOPROTEIN"/>
    <property type="match status" value="1"/>
</dbReference>
<accession>A0A1H9PTY8</accession>
<evidence type="ECO:0000313" key="1">
    <source>
        <dbReference type="EMBL" id="SER51687.1"/>
    </source>
</evidence>
<dbReference type="EMBL" id="FOGU01000001">
    <property type="protein sequence ID" value="SER51687.1"/>
    <property type="molecule type" value="Genomic_DNA"/>
</dbReference>
<gene>
    <name evidence="1" type="ORF">SAMN04490244_101333</name>
</gene>
<dbReference type="Proteomes" id="UP000198885">
    <property type="component" value="Unassembled WGS sequence"/>
</dbReference>
<dbReference type="AlphaFoldDB" id="A0A1H9PTY8"/>
<dbReference type="RefSeq" id="WP_235859749.1">
    <property type="nucleotide sequence ID" value="NZ_CBDDGO010000004.1"/>
</dbReference>
<evidence type="ECO:0008006" key="3">
    <source>
        <dbReference type="Google" id="ProtNLM"/>
    </source>
</evidence>
<keyword evidence="2" id="KW-1185">Reference proteome</keyword>
<sequence>MTSRLLTGLCIAATIAGCGRIADSRINPVNWFGGGQPAPVATAAPDPDAPEGETRPLMDQVTQLRIERMPGGAIIHATGLPPTQGYWEGELVPVSDGGPTGGVLAYQFRANEPLEARRVSTAESRYVEVATRVSTQDLAAVQEVRVTAARNALAARR</sequence>
<organism evidence="1 2">
    <name type="scientific">Tranquillimonas rosea</name>
    <dbReference type="NCBI Taxonomy" id="641238"/>
    <lineage>
        <taxon>Bacteria</taxon>
        <taxon>Pseudomonadati</taxon>
        <taxon>Pseudomonadota</taxon>
        <taxon>Alphaproteobacteria</taxon>
        <taxon>Rhodobacterales</taxon>
        <taxon>Roseobacteraceae</taxon>
        <taxon>Tranquillimonas</taxon>
    </lineage>
</organism>
<reference evidence="1 2" key="1">
    <citation type="submission" date="2016-10" db="EMBL/GenBank/DDBJ databases">
        <authorList>
            <person name="de Groot N.N."/>
        </authorList>
    </citation>
    <scope>NUCLEOTIDE SEQUENCE [LARGE SCALE GENOMIC DNA]</scope>
    <source>
        <strain evidence="1 2">DSM 23042</strain>
    </source>
</reference>
<protein>
    <recommendedName>
        <fullName evidence="3">Lipoprotein</fullName>
    </recommendedName>
</protein>
<proteinExistence type="predicted"/>
<evidence type="ECO:0000313" key="2">
    <source>
        <dbReference type="Proteomes" id="UP000198885"/>
    </source>
</evidence>
<name>A0A1H9PTY8_9RHOB</name>